<evidence type="ECO:0000313" key="2">
    <source>
        <dbReference type="EMBL" id="KFM68692.1"/>
    </source>
</evidence>
<feature type="non-terminal residue" evidence="2">
    <location>
        <position position="75"/>
    </location>
</feature>
<evidence type="ECO:0000256" key="1">
    <source>
        <dbReference type="SAM" id="Phobius"/>
    </source>
</evidence>
<gene>
    <name evidence="2" type="ORF">X975_18340</name>
</gene>
<dbReference type="EMBL" id="KK116757">
    <property type="protein sequence ID" value="KFM68692.1"/>
    <property type="molecule type" value="Genomic_DNA"/>
</dbReference>
<evidence type="ECO:0000313" key="3">
    <source>
        <dbReference type="Proteomes" id="UP000054359"/>
    </source>
</evidence>
<reference evidence="2 3" key="1">
    <citation type="submission" date="2013-11" db="EMBL/GenBank/DDBJ databases">
        <title>Genome sequencing of Stegodyphus mimosarum.</title>
        <authorList>
            <person name="Bechsgaard J."/>
        </authorList>
    </citation>
    <scope>NUCLEOTIDE SEQUENCE [LARGE SCALE GENOMIC DNA]</scope>
</reference>
<keyword evidence="1" id="KW-0472">Membrane</keyword>
<dbReference type="Proteomes" id="UP000054359">
    <property type="component" value="Unassembled WGS sequence"/>
</dbReference>
<keyword evidence="3" id="KW-1185">Reference proteome</keyword>
<feature type="transmembrane region" description="Helical" evidence="1">
    <location>
        <begin position="6"/>
        <end position="39"/>
    </location>
</feature>
<name>A0A087TUA3_STEMI</name>
<organism evidence="2 3">
    <name type="scientific">Stegodyphus mimosarum</name>
    <name type="common">African social velvet spider</name>
    <dbReference type="NCBI Taxonomy" id="407821"/>
    <lineage>
        <taxon>Eukaryota</taxon>
        <taxon>Metazoa</taxon>
        <taxon>Ecdysozoa</taxon>
        <taxon>Arthropoda</taxon>
        <taxon>Chelicerata</taxon>
        <taxon>Arachnida</taxon>
        <taxon>Araneae</taxon>
        <taxon>Araneomorphae</taxon>
        <taxon>Entelegynae</taxon>
        <taxon>Eresoidea</taxon>
        <taxon>Eresidae</taxon>
        <taxon>Stegodyphus</taxon>
    </lineage>
</organism>
<protein>
    <submittedName>
        <fullName evidence="2">Uncharacterized protein</fullName>
    </submittedName>
</protein>
<keyword evidence="1" id="KW-0812">Transmembrane</keyword>
<proteinExistence type="predicted"/>
<accession>A0A087TUA3</accession>
<sequence>MPVDTSIIIIASFFVGVCCSGYDILCAVILILIGVYLGYKLKGWRLRRLRQRRGELIRDLRRVRNEMNDQREVNS</sequence>
<dbReference type="AlphaFoldDB" id="A0A087TUA3"/>
<keyword evidence="1" id="KW-1133">Transmembrane helix</keyword>